<dbReference type="InterPro" id="IPR036869">
    <property type="entry name" value="J_dom_sf"/>
</dbReference>
<protein>
    <recommendedName>
        <fullName evidence="2">J domain-containing protein</fullName>
    </recommendedName>
</protein>
<dbReference type="InterPro" id="IPR043183">
    <property type="entry name" value="DNJB2/6-like"/>
</dbReference>
<dbReference type="GO" id="GO:0032436">
    <property type="term" value="P:positive regulation of proteasomal ubiquitin-dependent protein catabolic process"/>
    <property type="evidence" value="ECO:0007669"/>
    <property type="project" value="TreeGrafter"/>
</dbReference>
<accession>A0A8C8SJK9</accession>
<dbReference type="GO" id="GO:0042026">
    <property type="term" value="P:protein refolding"/>
    <property type="evidence" value="ECO:0007669"/>
    <property type="project" value="TreeGrafter"/>
</dbReference>
<dbReference type="GO" id="GO:0036503">
    <property type="term" value="P:ERAD pathway"/>
    <property type="evidence" value="ECO:0007669"/>
    <property type="project" value="TreeGrafter"/>
</dbReference>
<proteinExistence type="predicted"/>
<dbReference type="GO" id="GO:0005789">
    <property type="term" value="C:endoplasmic reticulum membrane"/>
    <property type="evidence" value="ECO:0007669"/>
    <property type="project" value="TreeGrafter"/>
</dbReference>
<dbReference type="GO" id="GO:0051082">
    <property type="term" value="F:unfolded protein binding"/>
    <property type="evidence" value="ECO:0007669"/>
    <property type="project" value="InterPro"/>
</dbReference>
<dbReference type="PRINTS" id="PR00625">
    <property type="entry name" value="JDOMAIN"/>
</dbReference>
<dbReference type="GO" id="GO:0030544">
    <property type="term" value="F:Hsp70 protein binding"/>
    <property type="evidence" value="ECO:0007669"/>
    <property type="project" value="InterPro"/>
</dbReference>
<dbReference type="Pfam" id="PF00226">
    <property type="entry name" value="DnaJ"/>
    <property type="match status" value="1"/>
</dbReference>
<dbReference type="SMART" id="SM00271">
    <property type="entry name" value="DnaJ"/>
    <property type="match status" value="1"/>
</dbReference>
<name>A0A8C8SJK9_9SAUR</name>
<dbReference type="PANTHER" id="PTHR45168">
    <property type="entry name" value="DNAJ HOMOLOG SUBFAMILY B MEMBER 2"/>
    <property type="match status" value="1"/>
</dbReference>
<dbReference type="InterPro" id="IPR001623">
    <property type="entry name" value="DnaJ_domain"/>
</dbReference>
<evidence type="ECO:0000313" key="4">
    <source>
        <dbReference type="Proteomes" id="UP000694393"/>
    </source>
</evidence>
<dbReference type="PROSITE" id="PS50076">
    <property type="entry name" value="DNAJ_2"/>
    <property type="match status" value="1"/>
</dbReference>
<keyword evidence="1" id="KW-0143">Chaperone</keyword>
<reference evidence="3" key="2">
    <citation type="submission" date="2025-09" db="UniProtKB">
        <authorList>
            <consortium name="Ensembl"/>
        </authorList>
    </citation>
    <scope>IDENTIFICATION</scope>
</reference>
<feature type="domain" description="J" evidence="2">
    <location>
        <begin position="1"/>
        <end position="63"/>
    </location>
</feature>
<dbReference type="GO" id="GO:0005829">
    <property type="term" value="C:cytosol"/>
    <property type="evidence" value="ECO:0007669"/>
    <property type="project" value="TreeGrafter"/>
</dbReference>
<dbReference type="PANTHER" id="PTHR45168:SF1">
    <property type="entry name" value="DNAJ HOMOLOG SUBFAMILY B MEMBER 2"/>
    <property type="match status" value="1"/>
</dbReference>
<organism evidence="3 4">
    <name type="scientific">Pelusios castaneus</name>
    <name type="common">West African mud turtle</name>
    <dbReference type="NCBI Taxonomy" id="367368"/>
    <lineage>
        <taxon>Eukaryota</taxon>
        <taxon>Metazoa</taxon>
        <taxon>Chordata</taxon>
        <taxon>Craniata</taxon>
        <taxon>Vertebrata</taxon>
        <taxon>Euteleostomi</taxon>
        <taxon>Archelosauria</taxon>
        <taxon>Testudinata</taxon>
        <taxon>Testudines</taxon>
        <taxon>Pleurodira</taxon>
        <taxon>Pelomedusidae</taxon>
        <taxon>Pelusios</taxon>
    </lineage>
</organism>
<dbReference type="Gene3D" id="1.10.287.110">
    <property type="entry name" value="DnaJ domain"/>
    <property type="match status" value="1"/>
</dbReference>
<dbReference type="Ensembl" id="ENSPCET00000020637.1">
    <property type="protein sequence ID" value="ENSPCEP00000019967.1"/>
    <property type="gene ID" value="ENSPCEG00000015286.1"/>
</dbReference>
<sequence>VTNYYRHRGWRVQSKMYRKAALKWHPDKNPANKEYAERKFKEIAEAYEVLSDSEWQRTGDPQGGAGAPGFTFTFRGADEVFREFFGGRDPFADFFGEHLSHLESSCGQAGPTDHFTEAERPGHHDSPALLCCGPGQSGLRAQGRGVLVTGEGGGGASSLLDPHALFPRIIENGQERVEIEEDGELKATEVNGEEALLRGICGLNAQVGGFRRYSVENAVRVPWEQTGC</sequence>
<keyword evidence="4" id="KW-1185">Reference proteome</keyword>
<evidence type="ECO:0000256" key="1">
    <source>
        <dbReference type="ARBA" id="ARBA00023186"/>
    </source>
</evidence>
<dbReference type="SUPFAM" id="SSF46565">
    <property type="entry name" value="Chaperone J-domain"/>
    <property type="match status" value="1"/>
</dbReference>
<dbReference type="CDD" id="cd06257">
    <property type="entry name" value="DnaJ"/>
    <property type="match status" value="1"/>
</dbReference>
<dbReference type="Proteomes" id="UP000694393">
    <property type="component" value="Unplaced"/>
</dbReference>
<dbReference type="AlphaFoldDB" id="A0A8C8SJK9"/>
<evidence type="ECO:0000259" key="2">
    <source>
        <dbReference type="PROSITE" id="PS50076"/>
    </source>
</evidence>
<reference evidence="3" key="1">
    <citation type="submission" date="2025-08" db="UniProtKB">
        <authorList>
            <consortium name="Ensembl"/>
        </authorList>
    </citation>
    <scope>IDENTIFICATION</scope>
</reference>
<evidence type="ECO:0000313" key="3">
    <source>
        <dbReference type="Ensembl" id="ENSPCEP00000019967.1"/>
    </source>
</evidence>
<dbReference type="GO" id="GO:0001671">
    <property type="term" value="F:ATPase activator activity"/>
    <property type="evidence" value="ECO:0007669"/>
    <property type="project" value="TreeGrafter"/>
</dbReference>